<keyword evidence="3" id="KW-1185">Reference proteome</keyword>
<name>A0A0J1CT82_9BURK</name>
<accession>A0A0J1CT82</accession>
<evidence type="ECO:0000313" key="2">
    <source>
        <dbReference type="EMBL" id="KLU23501.1"/>
    </source>
</evidence>
<feature type="compositionally biased region" description="Low complexity" evidence="1">
    <location>
        <begin position="13"/>
        <end position="28"/>
    </location>
</feature>
<dbReference type="EMBL" id="AEJF01000146">
    <property type="protein sequence ID" value="KLU23501.1"/>
    <property type="molecule type" value="Genomic_DNA"/>
</dbReference>
<organism evidence="2 3">
    <name type="scientific">Caballeronia mineralivorans PML1(12)</name>
    <dbReference type="NCBI Taxonomy" id="908627"/>
    <lineage>
        <taxon>Bacteria</taxon>
        <taxon>Pseudomonadati</taxon>
        <taxon>Pseudomonadota</taxon>
        <taxon>Betaproteobacteria</taxon>
        <taxon>Burkholderiales</taxon>
        <taxon>Burkholderiaceae</taxon>
        <taxon>Caballeronia</taxon>
    </lineage>
</organism>
<proteinExistence type="predicted"/>
<evidence type="ECO:0000256" key="1">
    <source>
        <dbReference type="SAM" id="MobiDB-lite"/>
    </source>
</evidence>
<evidence type="ECO:0000313" key="3">
    <source>
        <dbReference type="Proteomes" id="UP000035963"/>
    </source>
</evidence>
<dbReference type="AlphaFoldDB" id="A0A0J1CT82"/>
<feature type="region of interest" description="Disordered" evidence="1">
    <location>
        <begin position="44"/>
        <end position="63"/>
    </location>
</feature>
<sequence length="63" mass="6501">TGAAPVPVTVTRQLPEPQASAPAAPADELATHVARVEAAAAQIDAGQRQQYEKPRSSSVPVQN</sequence>
<gene>
    <name evidence="2" type="ORF">EOS_24995</name>
</gene>
<feature type="non-terminal residue" evidence="2">
    <location>
        <position position="1"/>
    </location>
</feature>
<reference evidence="2 3" key="1">
    <citation type="journal article" date="2015" name="Genome Announc.">
        <title>Draft Genome Sequence of Burkholderia sp. Strain PML1(12), an Ectomycorrhizosphere-Inhabiting Bacterium with Effective Mineral-Weathering Ability.</title>
        <authorList>
            <person name="Uroz S."/>
            <person name="Oger P."/>
        </authorList>
    </citation>
    <scope>NUCLEOTIDE SEQUENCE [LARGE SCALE GENOMIC DNA]</scope>
    <source>
        <strain evidence="3">PML1(12)</strain>
    </source>
</reference>
<comment type="caution">
    <text evidence="2">The sequence shown here is derived from an EMBL/GenBank/DDBJ whole genome shotgun (WGS) entry which is preliminary data.</text>
</comment>
<protein>
    <submittedName>
        <fullName evidence="2">Uncharacterized protein</fullName>
    </submittedName>
</protein>
<dbReference type="PATRIC" id="fig|908627.4.peg.5578"/>
<feature type="region of interest" description="Disordered" evidence="1">
    <location>
        <begin position="1"/>
        <end position="28"/>
    </location>
</feature>
<dbReference type="Proteomes" id="UP000035963">
    <property type="component" value="Unassembled WGS sequence"/>
</dbReference>
<dbReference type="RefSeq" id="WP_047849414.1">
    <property type="nucleotide sequence ID" value="NZ_AEJF01000146.1"/>
</dbReference>